<proteinExistence type="predicted"/>
<keyword evidence="2" id="KW-1133">Transmembrane helix</keyword>
<keyword evidence="2" id="KW-0812">Transmembrane</keyword>
<feature type="transmembrane region" description="Helical" evidence="2">
    <location>
        <begin position="22"/>
        <end position="42"/>
    </location>
</feature>
<evidence type="ECO:0000313" key="3">
    <source>
        <dbReference type="EMBL" id="MDH5830855.1"/>
    </source>
</evidence>
<gene>
    <name evidence="3" type="ORF">QFW80_10055</name>
</gene>
<feature type="compositionally biased region" description="Polar residues" evidence="1">
    <location>
        <begin position="173"/>
        <end position="188"/>
    </location>
</feature>
<dbReference type="Proteomes" id="UP001156831">
    <property type="component" value="Unassembled WGS sequence"/>
</dbReference>
<dbReference type="EMBL" id="JARXRN010000025">
    <property type="protein sequence ID" value="MDH5830855.1"/>
    <property type="molecule type" value="Genomic_DNA"/>
</dbReference>
<accession>A0ABT6JJL4</accession>
<dbReference type="RefSeq" id="WP_280601728.1">
    <property type="nucleotide sequence ID" value="NZ_JARXRN010000025.1"/>
</dbReference>
<protein>
    <submittedName>
        <fullName evidence="3">Type II toxin-antitoxin system RelE/ParE family toxin</fullName>
    </submittedName>
</protein>
<feature type="compositionally biased region" description="Low complexity" evidence="1">
    <location>
        <begin position="84"/>
        <end position="93"/>
    </location>
</feature>
<feature type="compositionally biased region" description="Pro residues" evidence="1">
    <location>
        <begin position="71"/>
        <end position="83"/>
    </location>
</feature>
<evidence type="ECO:0000256" key="1">
    <source>
        <dbReference type="SAM" id="MobiDB-lite"/>
    </source>
</evidence>
<reference evidence="3 4" key="1">
    <citation type="submission" date="2023-04" db="EMBL/GenBank/DDBJ databases">
        <title>Luteimonas sp. M1R5S18.</title>
        <authorList>
            <person name="Sun J.-Q."/>
        </authorList>
    </citation>
    <scope>NUCLEOTIDE SEQUENCE [LARGE SCALE GENOMIC DNA]</scope>
    <source>
        <strain evidence="3 4">M1R5S18</strain>
    </source>
</reference>
<organism evidence="3 4">
    <name type="scientific">Luteimonas rhizosphaericola</name>
    <dbReference type="NCBI Taxonomy" id="3042024"/>
    <lineage>
        <taxon>Bacteria</taxon>
        <taxon>Pseudomonadati</taxon>
        <taxon>Pseudomonadota</taxon>
        <taxon>Gammaproteobacteria</taxon>
        <taxon>Lysobacterales</taxon>
        <taxon>Lysobacteraceae</taxon>
        <taxon>Luteimonas</taxon>
    </lineage>
</organism>
<keyword evidence="4" id="KW-1185">Reference proteome</keyword>
<feature type="region of interest" description="Disordered" evidence="1">
    <location>
        <begin position="66"/>
        <end position="190"/>
    </location>
</feature>
<comment type="caution">
    <text evidence="3">The sequence shown here is derived from an EMBL/GenBank/DDBJ whole genome shotgun (WGS) entry which is preliminary data.</text>
</comment>
<keyword evidence="2" id="KW-0472">Membrane</keyword>
<name>A0ABT6JJL4_9GAMM</name>
<evidence type="ECO:0000256" key="2">
    <source>
        <dbReference type="SAM" id="Phobius"/>
    </source>
</evidence>
<evidence type="ECO:0000313" key="4">
    <source>
        <dbReference type="Proteomes" id="UP001156831"/>
    </source>
</evidence>
<feature type="compositionally biased region" description="Pro residues" evidence="1">
    <location>
        <begin position="132"/>
        <end position="142"/>
    </location>
</feature>
<sequence length="284" mass="29638">MSPAPPHAGADADRRIERLQPWLAALGSALLHVLCLLVALFAPPITMTNPAGDAAGGSPVQVEYIGVGTPIPSPAPSDTPPSSAPSAAAPAASRVQTTPVPVAEDPVPPTADTRSDAPVPPRVPPTAQRPSAPSPAAAPPPASRRRGHTWGQPPGMAVQESAPVNAGPARTSAIDSGRSQGTASTSEPSLEVAGYQVVYDTRSERRLREWQAQGMTELFIPLPGTRNLMVCPLETALKRESGPCRQLPPDSPELDAIGDAREVISVQQVYRQGEVVWRGPGAYR</sequence>